<accession>A0A560CXH2</accession>
<dbReference type="RefSeq" id="WP_145670153.1">
    <property type="nucleotide sequence ID" value="NZ_VITK01000019.1"/>
</dbReference>
<proteinExistence type="predicted"/>
<evidence type="ECO:0000313" key="2">
    <source>
        <dbReference type="EMBL" id="TWA89562.1"/>
    </source>
</evidence>
<keyword evidence="3" id="KW-1185">Reference proteome</keyword>
<comment type="caution">
    <text evidence="2">The sequence shown here is derived from an EMBL/GenBank/DDBJ whole genome shotgun (WGS) entry which is preliminary data.</text>
</comment>
<protein>
    <submittedName>
        <fullName evidence="2">Uncharacterized protein</fullName>
    </submittedName>
</protein>
<keyword evidence="1" id="KW-0175">Coiled coil</keyword>
<sequence>MSWRDRFAQPIDFAALAVERSKKGWRPTPAQKAAWAKKRAAAKRKAVAAAAARLKEERKAARAEKHGAATPGASEKLLEAMRLGRGWYGVGDLEALTGLKRGTVHGLVHKFHKRGDLERTKNPAFVRAGFQEPEWLYRLRPEMQDEVRDQAEGGAGAE</sequence>
<dbReference type="EMBL" id="VITK01000019">
    <property type="protein sequence ID" value="TWA89562.1"/>
    <property type="molecule type" value="Genomic_DNA"/>
</dbReference>
<feature type="coiled-coil region" evidence="1">
    <location>
        <begin position="37"/>
        <end position="64"/>
    </location>
</feature>
<dbReference type="AlphaFoldDB" id="A0A560CXH2"/>
<evidence type="ECO:0000313" key="3">
    <source>
        <dbReference type="Proteomes" id="UP000319949"/>
    </source>
</evidence>
<name>A0A560CXH2_9BRAD</name>
<organism evidence="2 3">
    <name type="scientific">Bradyrhizobium stylosanthis</name>
    <dbReference type="NCBI Taxonomy" id="1803665"/>
    <lineage>
        <taxon>Bacteria</taxon>
        <taxon>Pseudomonadati</taxon>
        <taxon>Pseudomonadota</taxon>
        <taxon>Alphaproteobacteria</taxon>
        <taxon>Hyphomicrobiales</taxon>
        <taxon>Nitrobacteraceae</taxon>
        <taxon>Bradyrhizobium</taxon>
    </lineage>
</organism>
<evidence type="ECO:0000256" key="1">
    <source>
        <dbReference type="SAM" id="Coils"/>
    </source>
</evidence>
<dbReference type="Proteomes" id="UP000319949">
    <property type="component" value="Unassembled WGS sequence"/>
</dbReference>
<reference evidence="2 3" key="1">
    <citation type="submission" date="2019-06" db="EMBL/GenBank/DDBJ databases">
        <title>Genomic Encyclopedia of Type Strains, Phase IV (KMG-V): Genome sequencing to study the core and pangenomes of soil and plant-associated prokaryotes.</title>
        <authorList>
            <person name="Whitman W."/>
        </authorList>
    </citation>
    <scope>NUCLEOTIDE SEQUENCE [LARGE SCALE GENOMIC DNA]</scope>
    <source>
        <strain evidence="2 3">BR 510</strain>
    </source>
</reference>
<gene>
    <name evidence="2" type="ORF">FBZ96_11930</name>
</gene>